<evidence type="ECO:0000313" key="2">
    <source>
        <dbReference type="EMBL" id="KRQ15916.1"/>
    </source>
</evidence>
<dbReference type="STRING" id="989370.AOQ71_07185"/>
<dbReference type="InterPro" id="IPR011335">
    <property type="entry name" value="Restrct_endonuc-II-like"/>
</dbReference>
<dbReference type="PANTHER" id="PTHR30015:SF7">
    <property type="entry name" value="TYPE IV METHYL-DIRECTED RESTRICTION ENZYME ECOKMRR"/>
    <property type="match status" value="1"/>
</dbReference>
<name>A0A0R3E7N6_9BRAD</name>
<dbReference type="InterPro" id="IPR011856">
    <property type="entry name" value="tRNA_endonuc-like_dom_sf"/>
</dbReference>
<evidence type="ECO:0000259" key="1">
    <source>
        <dbReference type="Pfam" id="PF04471"/>
    </source>
</evidence>
<organism evidence="2 3">
    <name type="scientific">Bradyrhizobium manausense</name>
    <dbReference type="NCBI Taxonomy" id="989370"/>
    <lineage>
        <taxon>Bacteria</taxon>
        <taxon>Pseudomonadati</taxon>
        <taxon>Pseudomonadota</taxon>
        <taxon>Alphaproteobacteria</taxon>
        <taxon>Hyphomicrobiales</taxon>
        <taxon>Nitrobacteraceae</taxon>
        <taxon>Bradyrhizobium</taxon>
    </lineage>
</organism>
<protein>
    <recommendedName>
        <fullName evidence="1">Restriction endonuclease type IV Mrr domain-containing protein</fullName>
    </recommendedName>
</protein>
<dbReference type="Pfam" id="PF04471">
    <property type="entry name" value="Mrr_cat"/>
    <property type="match status" value="2"/>
</dbReference>
<dbReference type="InterPro" id="IPR052906">
    <property type="entry name" value="Type_IV_Methyl-Rstrct_Enzyme"/>
</dbReference>
<dbReference type="SUPFAM" id="SSF52980">
    <property type="entry name" value="Restriction endonuclease-like"/>
    <property type="match status" value="1"/>
</dbReference>
<accession>A0A0R3E7N6</accession>
<dbReference type="Gene3D" id="3.40.1350.10">
    <property type="match status" value="2"/>
</dbReference>
<comment type="caution">
    <text evidence="2">The sequence shown here is derived from an EMBL/GenBank/DDBJ whole genome shotgun (WGS) entry which is preliminary data.</text>
</comment>
<dbReference type="GO" id="GO:0009307">
    <property type="term" value="P:DNA restriction-modification system"/>
    <property type="evidence" value="ECO:0007669"/>
    <property type="project" value="InterPro"/>
</dbReference>
<feature type="domain" description="Restriction endonuclease type IV Mrr" evidence="1">
    <location>
        <begin position="186"/>
        <end position="302"/>
    </location>
</feature>
<evidence type="ECO:0000313" key="3">
    <source>
        <dbReference type="Proteomes" id="UP000051936"/>
    </source>
</evidence>
<dbReference type="EMBL" id="LJYG01000032">
    <property type="protein sequence ID" value="KRQ15916.1"/>
    <property type="molecule type" value="Genomic_DNA"/>
</dbReference>
<dbReference type="InterPro" id="IPR007560">
    <property type="entry name" value="Restrct_endonuc_IV_Mrr"/>
</dbReference>
<dbReference type="GO" id="GO:0003677">
    <property type="term" value="F:DNA binding"/>
    <property type="evidence" value="ECO:0007669"/>
    <property type="project" value="InterPro"/>
</dbReference>
<feature type="domain" description="Restriction endonuclease type IV Mrr" evidence="1">
    <location>
        <begin position="41"/>
        <end position="149"/>
    </location>
</feature>
<dbReference type="Proteomes" id="UP000051936">
    <property type="component" value="Unassembled WGS sequence"/>
</dbReference>
<dbReference type="PANTHER" id="PTHR30015">
    <property type="entry name" value="MRR RESTRICTION SYSTEM PROTEIN"/>
    <property type="match status" value="1"/>
</dbReference>
<reference evidence="2 3" key="1">
    <citation type="submission" date="2015-09" db="EMBL/GenBank/DDBJ databases">
        <title>Draft Genome Sequence of Bradyrhizobium manausense Strain BR 3351T, a Novel Symbiotic Nitrogen-Fixing Alphaproteobacterium Isolated from Brazilian Amazon Rain Forest.</title>
        <authorList>
            <person name="De Araujo J.L."/>
            <person name="Zilli J.E."/>
        </authorList>
    </citation>
    <scope>NUCLEOTIDE SEQUENCE [LARGE SCALE GENOMIC DNA]</scope>
    <source>
        <strain evidence="2 3">BR3351</strain>
    </source>
</reference>
<dbReference type="AlphaFoldDB" id="A0A0R3E7N6"/>
<dbReference type="OrthoDB" id="7062569at2"/>
<dbReference type="GO" id="GO:0015666">
    <property type="term" value="F:restriction endodeoxyribonuclease activity"/>
    <property type="evidence" value="ECO:0007669"/>
    <property type="project" value="TreeGrafter"/>
</dbReference>
<proteinExistence type="predicted"/>
<dbReference type="RefSeq" id="WP_057743721.1">
    <property type="nucleotide sequence ID" value="NZ_LJYG01000032.1"/>
</dbReference>
<keyword evidence="3" id="KW-1185">Reference proteome</keyword>
<gene>
    <name evidence="2" type="ORF">AOQ71_07185</name>
</gene>
<sequence length="332" mass="36383">MRAAAKISNEEYSRIIADIARLEVGSAPSPMEADRILGGVLRPILRVEGFYLQATSTHRDEGIDFVGVRGDPALGSAESLGVVAKFYSRARKVAVEQVRELIGAGLAKGIGRVILVSNCAFTTAARATIEHDLPLSVELKALEDLRSWLELVREAEPDAETEVRVILRELSERFARLIARDPGALAHLEWRDVERTVAEVFDGLGFRVTLTPGSKDGGKDVILECEVAGKQATYYVEIKHWRSSTKVGADAVAKLLKVIVTEKKAGGLFLSTYGFTENALEQLTTIEREKLRFGDQEKIVTLCRTYVKAKSGIWSPPDNLTEVLFDGDAGGR</sequence>